<accession>A0AAV2NUJ4</accession>
<evidence type="ECO:0000313" key="1">
    <source>
        <dbReference type="EMBL" id="CAL1683602.1"/>
    </source>
</evidence>
<dbReference type="EMBL" id="OZ034827">
    <property type="protein sequence ID" value="CAL1683602.1"/>
    <property type="molecule type" value="Genomic_DNA"/>
</dbReference>
<sequence length="211" mass="24632">MQKRLPTRTTQKLNRSTCDRGEYRYALDVARYTVCVDRNDLLGIELERCNERRCRNVESRSVNERNVPLAGAFTCKRRHIFLFAFTAKDDDPLFQDYMGGIIIRRYLDAKLRKNINTIAVTDILQLQLCCNLDAIAEIAGAGELRWRKDYELVLYVNSTSSCKFDQTSVALYDIFEHYRYTRYIVPNTSSCTCPDTRHSKMQRGFNYFSAL</sequence>
<name>A0AAV2NUJ4_9HYME</name>
<evidence type="ECO:0000313" key="2">
    <source>
        <dbReference type="Proteomes" id="UP001497644"/>
    </source>
</evidence>
<dbReference type="AlphaFoldDB" id="A0AAV2NUJ4"/>
<gene>
    <name evidence="1" type="ORF">LPLAT_LOCUS9297</name>
</gene>
<keyword evidence="2" id="KW-1185">Reference proteome</keyword>
<protein>
    <submittedName>
        <fullName evidence="1">Uncharacterized protein</fullName>
    </submittedName>
</protein>
<dbReference type="Proteomes" id="UP001497644">
    <property type="component" value="Chromosome 4"/>
</dbReference>
<organism evidence="1 2">
    <name type="scientific">Lasius platythorax</name>
    <dbReference type="NCBI Taxonomy" id="488582"/>
    <lineage>
        <taxon>Eukaryota</taxon>
        <taxon>Metazoa</taxon>
        <taxon>Ecdysozoa</taxon>
        <taxon>Arthropoda</taxon>
        <taxon>Hexapoda</taxon>
        <taxon>Insecta</taxon>
        <taxon>Pterygota</taxon>
        <taxon>Neoptera</taxon>
        <taxon>Endopterygota</taxon>
        <taxon>Hymenoptera</taxon>
        <taxon>Apocrita</taxon>
        <taxon>Aculeata</taxon>
        <taxon>Formicoidea</taxon>
        <taxon>Formicidae</taxon>
        <taxon>Formicinae</taxon>
        <taxon>Lasius</taxon>
        <taxon>Lasius</taxon>
    </lineage>
</organism>
<reference evidence="1" key="1">
    <citation type="submission" date="2024-04" db="EMBL/GenBank/DDBJ databases">
        <authorList>
            <consortium name="Molecular Ecology Group"/>
        </authorList>
    </citation>
    <scope>NUCLEOTIDE SEQUENCE</scope>
</reference>
<proteinExistence type="predicted"/>